<evidence type="ECO:0000313" key="1">
    <source>
        <dbReference type="EMBL" id="RHB37124.1"/>
    </source>
</evidence>
<dbReference type="GeneID" id="69504689"/>
<proteinExistence type="predicted"/>
<dbReference type="Proteomes" id="UP000284379">
    <property type="component" value="Unassembled WGS sequence"/>
</dbReference>
<protein>
    <recommendedName>
        <fullName evidence="3">DUF4062 domain-containing protein</fullName>
    </recommendedName>
</protein>
<organism evidence="1 2">
    <name type="scientific">Bacteroides nordii</name>
    <dbReference type="NCBI Taxonomy" id="291645"/>
    <lineage>
        <taxon>Bacteria</taxon>
        <taxon>Pseudomonadati</taxon>
        <taxon>Bacteroidota</taxon>
        <taxon>Bacteroidia</taxon>
        <taxon>Bacteroidales</taxon>
        <taxon>Bacteroidaceae</taxon>
        <taxon>Bacteroides</taxon>
    </lineage>
</organism>
<evidence type="ECO:0008006" key="3">
    <source>
        <dbReference type="Google" id="ProtNLM"/>
    </source>
</evidence>
<reference evidence="1 2" key="1">
    <citation type="submission" date="2018-08" db="EMBL/GenBank/DDBJ databases">
        <title>A genome reference for cultivated species of the human gut microbiota.</title>
        <authorList>
            <person name="Zou Y."/>
            <person name="Xue W."/>
            <person name="Luo G."/>
        </authorList>
    </citation>
    <scope>NUCLEOTIDE SEQUENCE [LARGE SCALE GENOMIC DNA]</scope>
    <source>
        <strain evidence="1 2">AM40-30BH</strain>
    </source>
</reference>
<dbReference type="EMBL" id="QSGO01000003">
    <property type="protein sequence ID" value="RHB37124.1"/>
    <property type="molecule type" value="Genomic_DNA"/>
</dbReference>
<gene>
    <name evidence="1" type="ORF">DW888_06155</name>
</gene>
<sequence length="538" mass="61821">MAKQNVTLYNIMIGTCSDLDAIGLDTRIVNAVMQWNQANQKGCVCLMPRHWKISSAPSSGKKPQEIINEQITNQCDALVVFLWTRVGKGVEEEIQRYMDADKPVLLYFYEGEVAFEHMNNTKMSGIKRFKKKYADKMLFSPKAIHSPEEIEGKLLMGLNFCLDRLKNNNLRSIDEGLKREFTVNDSEEVSVVDFTFSQYESRNFTVANSNRTFVWEVPEAYVQPLTDKLFLQNDNPVAAQRAYSKVKTSDPEMTAKLYTFLHENFGNLDIDSLLKDCARKAAEFFLAKDGTNNFNGSVLGVYHMSRNRTVVGEFPIISLKLYTSDYFTFRFMSILYQELRRYNSRVFVVRTPEDVNRLVPFFNSIGIGGFVCFNRGEGMEFLFSCRGKGIACEGQWHFTYDETFSLMDQSRLEKVWTFDYNRCLMRGLREEIGVDTGSSALINNSINGFTDIMVIANGERFEFEICGYVYIGFSETYTYQELIEKYKIAPDANWESSAMVPVNISDIERFIGSRNMTPESRVLIKRLKSRIKVGSLSF</sequence>
<dbReference type="AlphaFoldDB" id="A0A413VUD6"/>
<evidence type="ECO:0000313" key="2">
    <source>
        <dbReference type="Proteomes" id="UP000284379"/>
    </source>
</evidence>
<comment type="caution">
    <text evidence="1">The sequence shown here is derived from an EMBL/GenBank/DDBJ whole genome shotgun (WGS) entry which is preliminary data.</text>
</comment>
<dbReference type="RefSeq" id="WP_122201086.1">
    <property type="nucleotide sequence ID" value="NZ_CABJFV010000003.1"/>
</dbReference>
<name>A0A413VUD6_9BACE</name>
<accession>A0A413VUD6</accession>